<dbReference type="Proteomes" id="UP001652626">
    <property type="component" value="Chromosome 20"/>
</dbReference>
<organism evidence="1 2">
    <name type="scientific">Vanessa tameamea</name>
    <name type="common">Kamehameha butterfly</name>
    <dbReference type="NCBI Taxonomy" id="334116"/>
    <lineage>
        <taxon>Eukaryota</taxon>
        <taxon>Metazoa</taxon>
        <taxon>Ecdysozoa</taxon>
        <taxon>Arthropoda</taxon>
        <taxon>Hexapoda</taxon>
        <taxon>Insecta</taxon>
        <taxon>Pterygota</taxon>
        <taxon>Neoptera</taxon>
        <taxon>Endopterygota</taxon>
        <taxon>Lepidoptera</taxon>
        <taxon>Glossata</taxon>
        <taxon>Ditrysia</taxon>
        <taxon>Papilionoidea</taxon>
        <taxon>Nymphalidae</taxon>
        <taxon>Nymphalinae</taxon>
        <taxon>Vanessa</taxon>
    </lineage>
</organism>
<evidence type="ECO:0000313" key="1">
    <source>
        <dbReference type="Proteomes" id="UP001652626"/>
    </source>
</evidence>
<keyword evidence="1" id="KW-1185">Reference proteome</keyword>
<evidence type="ECO:0000313" key="2">
    <source>
        <dbReference type="RefSeq" id="XP_064074202.1"/>
    </source>
</evidence>
<dbReference type="GeneID" id="135193875"/>
<dbReference type="RefSeq" id="XP_064074202.1">
    <property type="nucleotide sequence ID" value="XM_064218132.1"/>
</dbReference>
<accession>A0ABM4ASE0</accession>
<protein>
    <submittedName>
        <fullName evidence="2">Uncharacterized protein LOC135193875</fullName>
    </submittedName>
</protein>
<sequence>MICLLAARCVNMWDEGCINGQLPGSGRDDDYINGGFNPGKRCINMWDEGCTNGQLPGSGRDDDYINGGFNPGKRCIGEGCDNSWLGSSGSNGHRNNQLDGLRITNELLARLYKNRHH</sequence>
<gene>
    <name evidence="2" type="primary">LOC135193875</name>
</gene>
<name>A0ABM4ASE0_VANTA</name>
<proteinExistence type="predicted"/>
<reference evidence="2" key="1">
    <citation type="submission" date="2025-08" db="UniProtKB">
        <authorList>
            <consortium name="RefSeq"/>
        </authorList>
    </citation>
    <scope>IDENTIFICATION</scope>
    <source>
        <tissue evidence="2">Whole body</tissue>
    </source>
</reference>